<dbReference type="PANTHER" id="PTHR13355">
    <property type="entry name" value="GLUCOSAMINE 6-PHOSPHATE N-ACETYLTRANSFERASE"/>
    <property type="match status" value="1"/>
</dbReference>
<evidence type="ECO:0000313" key="3">
    <source>
        <dbReference type="Proteomes" id="UP000321523"/>
    </source>
</evidence>
<sequence>MLAASSEIHVTRVPASSALGKAALELRHEVFVVEQGVPVEEEIDEDDPIATHLVAFHAGELVGTLRVVFKLEHAKIGRVAVRRERRGLGIARSMMASAMEFCREVGVGRFYLTAQVDKLGFYEKLGFVAFGPQFTDADMPHLAMKAY</sequence>
<protein>
    <submittedName>
        <fullName evidence="2">Acetyltransferase</fullName>
    </submittedName>
</protein>
<gene>
    <name evidence="2" type="primary">ElaA</name>
    <name evidence="2" type="ORF">SAE02_71620</name>
</gene>
<dbReference type="Proteomes" id="UP000321523">
    <property type="component" value="Unassembled WGS sequence"/>
</dbReference>
<comment type="caution">
    <text evidence="2">The sequence shown here is derived from an EMBL/GenBank/DDBJ whole genome shotgun (WGS) entry which is preliminary data.</text>
</comment>
<accession>A0A512E2S1</accession>
<dbReference type="EMBL" id="BJYZ01000058">
    <property type="protein sequence ID" value="GEO43014.1"/>
    <property type="molecule type" value="Genomic_DNA"/>
</dbReference>
<feature type="domain" description="N-acetyltransferase" evidence="1">
    <location>
        <begin position="10"/>
        <end position="147"/>
    </location>
</feature>
<evidence type="ECO:0000313" key="2">
    <source>
        <dbReference type="EMBL" id="GEO43014.1"/>
    </source>
</evidence>
<dbReference type="InterPro" id="IPR039143">
    <property type="entry name" value="GNPNAT1-like"/>
</dbReference>
<dbReference type="Gene3D" id="3.40.630.30">
    <property type="match status" value="1"/>
</dbReference>
<dbReference type="SUPFAM" id="SSF55729">
    <property type="entry name" value="Acyl-CoA N-acyltransferases (Nat)"/>
    <property type="match status" value="1"/>
</dbReference>
<keyword evidence="2" id="KW-0808">Transferase</keyword>
<proteinExistence type="predicted"/>
<name>A0A512E2S1_9PROT</name>
<evidence type="ECO:0000259" key="1">
    <source>
        <dbReference type="PROSITE" id="PS51186"/>
    </source>
</evidence>
<dbReference type="AlphaFoldDB" id="A0A512E2S1"/>
<dbReference type="InterPro" id="IPR016181">
    <property type="entry name" value="Acyl_CoA_acyltransferase"/>
</dbReference>
<dbReference type="OrthoDB" id="9799092at2"/>
<dbReference type="InterPro" id="IPR000182">
    <property type="entry name" value="GNAT_dom"/>
</dbReference>
<dbReference type="PROSITE" id="PS51186">
    <property type="entry name" value="GNAT"/>
    <property type="match status" value="1"/>
</dbReference>
<reference evidence="2 3" key="1">
    <citation type="submission" date="2019-07" db="EMBL/GenBank/DDBJ databases">
        <title>Whole genome shotgun sequence of Skermanella aerolata NBRC 106429.</title>
        <authorList>
            <person name="Hosoyama A."/>
            <person name="Uohara A."/>
            <person name="Ohji S."/>
            <person name="Ichikawa N."/>
        </authorList>
    </citation>
    <scope>NUCLEOTIDE SEQUENCE [LARGE SCALE GENOMIC DNA]</scope>
    <source>
        <strain evidence="2 3">NBRC 106429</strain>
    </source>
</reference>
<dbReference type="RefSeq" id="WP_044437248.1">
    <property type="nucleotide sequence ID" value="NZ_BJYZ01000058.1"/>
</dbReference>
<dbReference type="CDD" id="cd04301">
    <property type="entry name" value="NAT_SF"/>
    <property type="match status" value="1"/>
</dbReference>
<dbReference type="Pfam" id="PF13673">
    <property type="entry name" value="Acetyltransf_10"/>
    <property type="match status" value="1"/>
</dbReference>
<dbReference type="GO" id="GO:0008080">
    <property type="term" value="F:N-acetyltransferase activity"/>
    <property type="evidence" value="ECO:0007669"/>
    <property type="project" value="TreeGrafter"/>
</dbReference>
<keyword evidence="3" id="KW-1185">Reference proteome</keyword>
<organism evidence="2 3">
    <name type="scientific">Skermanella aerolata</name>
    <dbReference type="NCBI Taxonomy" id="393310"/>
    <lineage>
        <taxon>Bacteria</taxon>
        <taxon>Pseudomonadati</taxon>
        <taxon>Pseudomonadota</taxon>
        <taxon>Alphaproteobacteria</taxon>
        <taxon>Rhodospirillales</taxon>
        <taxon>Azospirillaceae</taxon>
        <taxon>Skermanella</taxon>
    </lineage>
</organism>